<feature type="domain" description="RING-type" evidence="16">
    <location>
        <begin position="121"/>
        <end position="163"/>
    </location>
</feature>
<keyword evidence="6 15" id="KW-0812">Transmembrane</keyword>
<evidence type="ECO:0000256" key="15">
    <source>
        <dbReference type="SAM" id="Phobius"/>
    </source>
</evidence>
<organism evidence="17 18">
    <name type="scientific">Quercus suber</name>
    <name type="common">Cork oak</name>
    <dbReference type="NCBI Taxonomy" id="58331"/>
    <lineage>
        <taxon>Eukaryota</taxon>
        <taxon>Viridiplantae</taxon>
        <taxon>Streptophyta</taxon>
        <taxon>Embryophyta</taxon>
        <taxon>Tracheophyta</taxon>
        <taxon>Spermatophyta</taxon>
        <taxon>Magnoliopsida</taxon>
        <taxon>eudicotyledons</taxon>
        <taxon>Gunneridae</taxon>
        <taxon>Pentapetalae</taxon>
        <taxon>rosids</taxon>
        <taxon>fabids</taxon>
        <taxon>Fagales</taxon>
        <taxon>Fagaceae</taxon>
        <taxon>Quercus</taxon>
    </lineage>
</organism>
<sequence length="265" mass="29139">MLSPPDSPNQTNSLSRVFKSIFSYDGNVMLAAVISLLLVILLVLLLHVYAKWFLAQSRDRRRRRSLTVSHVLGPSRFHHFHTFNFDTSLSNSSTKGLDASVIATIPLFVYKSGEHKNGLECVICLSPFEENDVGRDLPKCHHGFHVECIDMWLSSHANCPICRALVVSESEAKVLEAHQDHGNSSVGVSLERVELGLSEHGDSHSTLGDIIIDIPSCENNRTENIGVTGDSLSVSSPSSSLGCSLKRMLSRNKSERKVFPSSNAN</sequence>
<dbReference type="GO" id="GO:0016567">
    <property type="term" value="P:protein ubiquitination"/>
    <property type="evidence" value="ECO:0007669"/>
    <property type="project" value="InterPro"/>
</dbReference>
<keyword evidence="11 15" id="KW-1133">Transmembrane helix</keyword>
<dbReference type="GO" id="GO:0008270">
    <property type="term" value="F:zinc ion binding"/>
    <property type="evidence" value="ECO:0007669"/>
    <property type="project" value="UniProtKB-KW"/>
</dbReference>
<evidence type="ECO:0000256" key="12">
    <source>
        <dbReference type="ARBA" id="ARBA00023136"/>
    </source>
</evidence>
<gene>
    <name evidence="17" type="primary">ATL2_2</name>
    <name evidence="17" type="ORF">CFP56_002233</name>
</gene>
<dbReference type="Gene3D" id="3.30.40.10">
    <property type="entry name" value="Zinc/RING finger domain, C3HC4 (zinc finger)"/>
    <property type="match status" value="1"/>
</dbReference>
<comment type="subcellular location">
    <subcellularLocation>
        <location evidence="2">Membrane</location>
        <topology evidence="2">Single-pass membrane protein</topology>
    </subcellularLocation>
</comment>
<dbReference type="Gramene" id="rna-CFP56_39835">
    <property type="protein sequence ID" value="cds-POE60822.1"/>
    <property type="gene ID" value="gene-CFP56_39835"/>
</dbReference>
<dbReference type="EMBL" id="PKMF04000108">
    <property type="protein sequence ID" value="KAK7849845.1"/>
    <property type="molecule type" value="Genomic_DNA"/>
</dbReference>
<evidence type="ECO:0000256" key="4">
    <source>
        <dbReference type="ARBA" id="ARBA00012483"/>
    </source>
</evidence>
<dbReference type="AlphaFoldDB" id="A0AAW0LE75"/>
<keyword evidence="8 14" id="KW-0863">Zinc-finger</keyword>
<dbReference type="PANTHER" id="PTHR46913">
    <property type="entry name" value="RING-H2 FINGER PROTEIN ATL16"/>
    <property type="match status" value="1"/>
</dbReference>
<dbReference type="FunFam" id="3.30.40.10:FF:000609">
    <property type="entry name" value="RING-H2 finger protein ATL1"/>
    <property type="match status" value="1"/>
</dbReference>
<dbReference type="Pfam" id="PF13639">
    <property type="entry name" value="zf-RING_2"/>
    <property type="match status" value="1"/>
</dbReference>
<evidence type="ECO:0000256" key="14">
    <source>
        <dbReference type="PROSITE-ProRule" id="PRU00175"/>
    </source>
</evidence>
<accession>A0AAW0LE75</accession>
<evidence type="ECO:0000313" key="17">
    <source>
        <dbReference type="EMBL" id="KAK7849845.1"/>
    </source>
</evidence>
<keyword evidence="9" id="KW-0833">Ubl conjugation pathway</keyword>
<name>A0AAW0LE75_QUESU</name>
<dbReference type="SUPFAM" id="SSF57850">
    <property type="entry name" value="RING/U-box"/>
    <property type="match status" value="1"/>
</dbReference>
<dbReference type="InterPro" id="IPR013083">
    <property type="entry name" value="Znf_RING/FYVE/PHD"/>
</dbReference>
<dbReference type="SMART" id="SM00184">
    <property type="entry name" value="RING"/>
    <property type="match status" value="1"/>
</dbReference>
<protein>
    <recommendedName>
        <fullName evidence="4">RING-type E3 ubiquitin transferase</fullName>
        <ecNumber evidence="4">2.3.2.27</ecNumber>
    </recommendedName>
</protein>
<dbReference type="CDD" id="cd16461">
    <property type="entry name" value="RING-H2_EL5-like"/>
    <property type="match status" value="1"/>
</dbReference>
<proteinExistence type="inferred from homology"/>
<evidence type="ECO:0000256" key="11">
    <source>
        <dbReference type="ARBA" id="ARBA00022989"/>
    </source>
</evidence>
<evidence type="ECO:0000256" key="8">
    <source>
        <dbReference type="ARBA" id="ARBA00022771"/>
    </source>
</evidence>
<evidence type="ECO:0000256" key="2">
    <source>
        <dbReference type="ARBA" id="ARBA00004167"/>
    </source>
</evidence>
<evidence type="ECO:0000313" key="18">
    <source>
        <dbReference type="Proteomes" id="UP000237347"/>
    </source>
</evidence>
<evidence type="ECO:0000256" key="6">
    <source>
        <dbReference type="ARBA" id="ARBA00022692"/>
    </source>
</evidence>
<keyword evidence="7" id="KW-0479">Metal-binding</keyword>
<evidence type="ECO:0000256" key="1">
    <source>
        <dbReference type="ARBA" id="ARBA00000900"/>
    </source>
</evidence>
<comment type="caution">
    <text evidence="17">The sequence shown here is derived from an EMBL/GenBank/DDBJ whole genome shotgun (WGS) entry which is preliminary data.</text>
</comment>
<evidence type="ECO:0000259" key="16">
    <source>
        <dbReference type="PROSITE" id="PS50089"/>
    </source>
</evidence>
<dbReference type="InterPro" id="IPR044600">
    <property type="entry name" value="ATL1/ATL16-like"/>
</dbReference>
<dbReference type="InterPro" id="IPR001841">
    <property type="entry name" value="Znf_RING"/>
</dbReference>
<dbReference type="EC" id="2.3.2.27" evidence="4"/>
<keyword evidence="5" id="KW-0808">Transferase</keyword>
<keyword evidence="12 15" id="KW-0472">Membrane</keyword>
<comment type="pathway">
    <text evidence="3">Protein modification; protein ubiquitination.</text>
</comment>
<evidence type="ECO:0000256" key="9">
    <source>
        <dbReference type="ARBA" id="ARBA00022786"/>
    </source>
</evidence>
<dbReference type="PANTHER" id="PTHR46913:SF1">
    <property type="entry name" value="RING-H2 FINGER PROTEIN ATL16"/>
    <property type="match status" value="1"/>
</dbReference>
<dbReference type="PROSITE" id="PS50089">
    <property type="entry name" value="ZF_RING_2"/>
    <property type="match status" value="1"/>
</dbReference>
<comment type="catalytic activity">
    <reaction evidence="1">
        <text>S-ubiquitinyl-[E2 ubiquitin-conjugating enzyme]-L-cysteine + [acceptor protein]-L-lysine = [E2 ubiquitin-conjugating enzyme]-L-cysteine + N(6)-ubiquitinyl-[acceptor protein]-L-lysine.</text>
        <dbReference type="EC" id="2.3.2.27"/>
    </reaction>
</comment>
<dbReference type="Proteomes" id="UP000237347">
    <property type="component" value="Unassembled WGS sequence"/>
</dbReference>
<keyword evidence="18" id="KW-1185">Reference proteome</keyword>
<dbReference type="GO" id="GO:0061630">
    <property type="term" value="F:ubiquitin protein ligase activity"/>
    <property type="evidence" value="ECO:0007669"/>
    <property type="project" value="UniProtKB-EC"/>
</dbReference>
<evidence type="ECO:0000256" key="5">
    <source>
        <dbReference type="ARBA" id="ARBA00022679"/>
    </source>
</evidence>
<comment type="similarity">
    <text evidence="13">Belongs to the RING-type zinc finger family. ATL subfamily.</text>
</comment>
<evidence type="ECO:0000256" key="13">
    <source>
        <dbReference type="ARBA" id="ARBA00024209"/>
    </source>
</evidence>
<evidence type="ECO:0000256" key="3">
    <source>
        <dbReference type="ARBA" id="ARBA00004906"/>
    </source>
</evidence>
<feature type="transmembrane region" description="Helical" evidence="15">
    <location>
        <begin position="28"/>
        <end position="54"/>
    </location>
</feature>
<evidence type="ECO:0000256" key="7">
    <source>
        <dbReference type="ARBA" id="ARBA00022723"/>
    </source>
</evidence>
<keyword evidence="10" id="KW-0862">Zinc</keyword>
<evidence type="ECO:0000256" key="10">
    <source>
        <dbReference type="ARBA" id="ARBA00022833"/>
    </source>
</evidence>
<dbReference type="GO" id="GO:0016020">
    <property type="term" value="C:membrane"/>
    <property type="evidence" value="ECO:0007669"/>
    <property type="project" value="UniProtKB-SubCell"/>
</dbReference>
<reference evidence="17 18" key="1">
    <citation type="journal article" date="2018" name="Sci. Data">
        <title>The draft genome sequence of cork oak.</title>
        <authorList>
            <person name="Ramos A.M."/>
            <person name="Usie A."/>
            <person name="Barbosa P."/>
            <person name="Barros P.M."/>
            <person name="Capote T."/>
            <person name="Chaves I."/>
            <person name="Simoes F."/>
            <person name="Abreu I."/>
            <person name="Carrasquinho I."/>
            <person name="Faro C."/>
            <person name="Guimaraes J.B."/>
            <person name="Mendonca D."/>
            <person name="Nobrega F."/>
            <person name="Rodrigues L."/>
            <person name="Saibo N.J.M."/>
            <person name="Varela M.C."/>
            <person name="Egas C."/>
            <person name="Matos J."/>
            <person name="Miguel C.M."/>
            <person name="Oliveira M.M."/>
            <person name="Ricardo C.P."/>
            <person name="Goncalves S."/>
        </authorList>
    </citation>
    <scope>NUCLEOTIDE SEQUENCE [LARGE SCALE GENOMIC DNA]</scope>
    <source>
        <strain evidence="18">cv. HL8</strain>
    </source>
</reference>